<name>A0A963YUG1_9PROT</name>
<accession>A0A963YUG1</accession>
<evidence type="ECO:0000256" key="1">
    <source>
        <dbReference type="SAM" id="Phobius"/>
    </source>
</evidence>
<sequence length="153" mass="16694">MDPAAAAPPVSPLEWAMLAIGLVLALLVLVLRRGPAPSRRRRWLTTALLTLSCLLTTVGLGAILTSHSLALAELTNQTWFILPMIALAILAFIAKQTVGIFYGVVEIIVALLMFWFSVRAHNDSLLVKGLTLSSGVYVFVRGMETVRNGLRRR</sequence>
<feature type="transmembrane region" description="Helical" evidence="1">
    <location>
        <begin position="12"/>
        <end position="31"/>
    </location>
</feature>
<dbReference type="Proteomes" id="UP000708298">
    <property type="component" value="Unassembled WGS sequence"/>
</dbReference>
<keyword evidence="1" id="KW-0472">Membrane</keyword>
<dbReference type="EMBL" id="JAESVB010000006">
    <property type="protein sequence ID" value="MCB8876503.1"/>
    <property type="molecule type" value="Genomic_DNA"/>
</dbReference>
<reference evidence="2" key="1">
    <citation type="journal article" date="2021" name="Microorganisms">
        <title>Acidisoma silvae sp. nov. and Acidisomacellulosilytica sp. nov., Two Acidophilic Bacteria Isolated from Decaying Wood, Hydrolyzing Cellulose and Producing Poly-3-hydroxybutyrate.</title>
        <authorList>
            <person name="Mieszkin S."/>
            <person name="Pouder E."/>
            <person name="Uroz S."/>
            <person name="Simon-Colin C."/>
            <person name="Alain K."/>
        </authorList>
    </citation>
    <scope>NUCLEOTIDE SEQUENCE</scope>
    <source>
        <strain evidence="2">HW T2.11</strain>
    </source>
</reference>
<feature type="transmembrane region" description="Helical" evidence="1">
    <location>
        <begin position="43"/>
        <end position="64"/>
    </location>
</feature>
<organism evidence="2 3">
    <name type="scientific">Acidisoma silvae</name>
    <dbReference type="NCBI Taxonomy" id="2802396"/>
    <lineage>
        <taxon>Bacteria</taxon>
        <taxon>Pseudomonadati</taxon>
        <taxon>Pseudomonadota</taxon>
        <taxon>Alphaproteobacteria</taxon>
        <taxon>Acetobacterales</taxon>
        <taxon>Acidocellaceae</taxon>
        <taxon>Acidisoma</taxon>
    </lineage>
</organism>
<evidence type="ECO:0000313" key="3">
    <source>
        <dbReference type="Proteomes" id="UP000708298"/>
    </source>
</evidence>
<feature type="transmembrane region" description="Helical" evidence="1">
    <location>
        <begin position="100"/>
        <end position="118"/>
    </location>
</feature>
<feature type="transmembrane region" description="Helical" evidence="1">
    <location>
        <begin position="76"/>
        <end position="93"/>
    </location>
</feature>
<comment type="caution">
    <text evidence="2">The sequence shown here is derived from an EMBL/GenBank/DDBJ whole genome shotgun (WGS) entry which is preliminary data.</text>
</comment>
<dbReference type="AlphaFoldDB" id="A0A963YUG1"/>
<keyword evidence="1" id="KW-0812">Transmembrane</keyword>
<keyword evidence="3" id="KW-1185">Reference proteome</keyword>
<evidence type="ECO:0000313" key="2">
    <source>
        <dbReference type="EMBL" id="MCB8876503.1"/>
    </source>
</evidence>
<protein>
    <submittedName>
        <fullName evidence="2">Uncharacterized protein</fullName>
    </submittedName>
</protein>
<keyword evidence="1" id="KW-1133">Transmembrane helix</keyword>
<gene>
    <name evidence="2" type="ORF">ASILVAE211_15020</name>
</gene>
<dbReference type="RefSeq" id="WP_227322156.1">
    <property type="nucleotide sequence ID" value="NZ_JAESVB010000006.1"/>
</dbReference>
<reference evidence="2" key="2">
    <citation type="submission" date="2021-01" db="EMBL/GenBank/DDBJ databases">
        <authorList>
            <person name="Mieszkin S."/>
            <person name="Pouder E."/>
            <person name="Alain K."/>
        </authorList>
    </citation>
    <scope>NUCLEOTIDE SEQUENCE</scope>
    <source>
        <strain evidence="2">HW T2.11</strain>
    </source>
</reference>
<proteinExistence type="predicted"/>